<proteinExistence type="inferred from homology"/>
<sequence>MAGDSLPVIDVGPLFQKEEGAVMSVARQIDHACRTWGFFYVVGHPIPRERLDKLMEMAKTFFSLPLEEKLKIDIKKSKHHRGYGCLNAENVDPTKPYDCKETFDMGFHLAEDHPDVVRGRPLRGPNSHPTQVKGWVELMNQHYSDMQAFALVILRAIALAIGLKEDFFDSKFEEPLSVLRMVHYPPQKSQSQYPLVCGEHTDYGIVTLLYQDAVGGLQVRNLANEWMDVEPIEGSFVVNIGDMMNMWSNGRYRSTRHRVRITTADRYSMPFFCEPNPYTVIECLENCHSPSDPPKYPPVRAVDWLLKRFSETYAYRQAKM</sequence>
<dbReference type="EMBL" id="CAEX01000203">
    <property type="protein sequence ID" value="CCD18009.1"/>
    <property type="molecule type" value="Genomic_DNA"/>
</dbReference>
<dbReference type="FunFam" id="2.60.120.330:FF:000006">
    <property type="entry name" value="2-oxoglutarate-Fe(II) type oxidoreductase hxnY"/>
    <property type="match status" value="1"/>
</dbReference>
<dbReference type="VEuPathDB" id="TriTrypDB:TvY486_0006470"/>
<dbReference type="SUPFAM" id="SSF51197">
    <property type="entry name" value="Clavaminate synthase-like"/>
    <property type="match status" value="1"/>
</dbReference>
<accession>F9WKI9</accession>
<comment type="similarity">
    <text evidence="4">Belongs to the iron/ascorbate-dependent oxidoreductase family.</text>
</comment>
<evidence type="ECO:0000256" key="3">
    <source>
        <dbReference type="ARBA" id="ARBA00023004"/>
    </source>
</evidence>
<protein>
    <submittedName>
        <fullName evidence="6">Oxidoreductase, putative</fullName>
    </submittedName>
</protein>
<dbReference type="Gene3D" id="2.60.120.330">
    <property type="entry name" value="B-lactam Antibiotic, Isopenicillin N Synthase, Chain"/>
    <property type="match status" value="1"/>
</dbReference>
<dbReference type="Proteomes" id="UP000009027">
    <property type="component" value="Unassembled WGS sequence"/>
</dbReference>
<dbReference type="AlphaFoldDB" id="F9WKI9"/>
<gene>
    <name evidence="6" type="ORF">TvY486_0006470</name>
</gene>
<dbReference type="PRINTS" id="PR00682">
    <property type="entry name" value="IPNSYNTHASE"/>
</dbReference>
<evidence type="ECO:0000313" key="6">
    <source>
        <dbReference type="EMBL" id="CCD18009.1"/>
    </source>
</evidence>
<dbReference type="InterPro" id="IPR027443">
    <property type="entry name" value="IPNS-like_sf"/>
</dbReference>
<dbReference type="GO" id="GO:0046872">
    <property type="term" value="F:metal ion binding"/>
    <property type="evidence" value="ECO:0007669"/>
    <property type="project" value="UniProtKB-KW"/>
</dbReference>
<dbReference type="GO" id="GO:0016491">
    <property type="term" value="F:oxidoreductase activity"/>
    <property type="evidence" value="ECO:0007669"/>
    <property type="project" value="UniProtKB-KW"/>
</dbReference>
<evidence type="ECO:0000256" key="2">
    <source>
        <dbReference type="ARBA" id="ARBA00023002"/>
    </source>
</evidence>
<evidence type="ECO:0000259" key="5">
    <source>
        <dbReference type="PROSITE" id="PS51471"/>
    </source>
</evidence>
<dbReference type="InterPro" id="IPR044861">
    <property type="entry name" value="IPNS-like_FE2OG_OXY"/>
</dbReference>
<reference evidence="6 7" key="1">
    <citation type="journal article" date="2012" name="Proc. Natl. Acad. Sci. U.S.A.">
        <title>Antigenic diversity is generated by distinct evolutionary mechanisms in African trypanosome species.</title>
        <authorList>
            <person name="Jackson A.P."/>
            <person name="Berry A."/>
            <person name="Aslett M."/>
            <person name="Allison H.C."/>
            <person name="Burton P."/>
            <person name="Vavrova-Anderson J."/>
            <person name="Brown R."/>
            <person name="Browne H."/>
            <person name="Corton N."/>
            <person name="Hauser H."/>
            <person name="Gamble J."/>
            <person name="Gilderthorp R."/>
            <person name="Marcello L."/>
            <person name="McQuillan J."/>
            <person name="Otto T.D."/>
            <person name="Quail M.A."/>
            <person name="Sanders M.J."/>
            <person name="van Tonder A."/>
            <person name="Ginger M.L."/>
            <person name="Field M.C."/>
            <person name="Barry J.D."/>
            <person name="Hertz-Fowler C."/>
            <person name="Berriman M."/>
        </authorList>
    </citation>
    <scope>NUCLEOTIDE SEQUENCE</scope>
    <source>
        <strain evidence="6 7">Y486</strain>
    </source>
</reference>
<dbReference type="InterPro" id="IPR026992">
    <property type="entry name" value="DIOX_N"/>
</dbReference>
<keyword evidence="7" id="KW-1185">Reference proteome</keyword>
<dbReference type="Pfam" id="PF14226">
    <property type="entry name" value="DIOX_N"/>
    <property type="match status" value="1"/>
</dbReference>
<dbReference type="InterPro" id="IPR050231">
    <property type="entry name" value="Iron_ascorbate_oxido_reductase"/>
</dbReference>
<feature type="domain" description="Fe2OG dioxygenase" evidence="5">
    <location>
        <begin position="174"/>
        <end position="275"/>
    </location>
</feature>
<keyword evidence="2 4" id="KW-0560">Oxidoreductase</keyword>
<keyword evidence="3 4" id="KW-0408">Iron</keyword>
<keyword evidence="1 4" id="KW-0479">Metal-binding</keyword>
<name>F9WKI9_TRYVY</name>
<dbReference type="InterPro" id="IPR005123">
    <property type="entry name" value="Oxoglu/Fe-dep_dioxygenase_dom"/>
</dbReference>
<dbReference type="PROSITE" id="PS51471">
    <property type="entry name" value="FE2OG_OXY"/>
    <property type="match status" value="1"/>
</dbReference>
<dbReference type="PANTHER" id="PTHR47990">
    <property type="entry name" value="2-OXOGLUTARATE (2OG) AND FE(II)-DEPENDENT OXYGENASE SUPERFAMILY PROTEIN-RELATED"/>
    <property type="match status" value="1"/>
</dbReference>
<evidence type="ECO:0000256" key="4">
    <source>
        <dbReference type="RuleBase" id="RU003682"/>
    </source>
</evidence>
<dbReference type="Pfam" id="PF03171">
    <property type="entry name" value="2OG-FeII_Oxy"/>
    <property type="match status" value="1"/>
</dbReference>
<evidence type="ECO:0000256" key="1">
    <source>
        <dbReference type="ARBA" id="ARBA00022723"/>
    </source>
</evidence>
<evidence type="ECO:0000313" key="7">
    <source>
        <dbReference type="Proteomes" id="UP000009027"/>
    </source>
</evidence>
<organism evidence="6 7">
    <name type="scientific">Trypanosoma vivax (strain Y486)</name>
    <dbReference type="NCBI Taxonomy" id="1055687"/>
    <lineage>
        <taxon>Eukaryota</taxon>
        <taxon>Discoba</taxon>
        <taxon>Euglenozoa</taxon>
        <taxon>Kinetoplastea</taxon>
        <taxon>Metakinetoplastina</taxon>
        <taxon>Trypanosomatida</taxon>
        <taxon>Trypanosomatidae</taxon>
        <taxon>Trypanosoma</taxon>
        <taxon>Duttonella</taxon>
    </lineage>
</organism>